<protein>
    <submittedName>
        <fullName evidence="2">(Mediterranean fruit fly) hypothetical protein</fullName>
    </submittedName>
</protein>
<dbReference type="AlphaFoldDB" id="A0A811VDF3"/>
<evidence type="ECO:0000256" key="1">
    <source>
        <dbReference type="SAM" id="SignalP"/>
    </source>
</evidence>
<feature type="chain" id="PRO_5032304937" evidence="1">
    <location>
        <begin position="26"/>
        <end position="63"/>
    </location>
</feature>
<feature type="signal peptide" evidence="1">
    <location>
        <begin position="1"/>
        <end position="25"/>
    </location>
</feature>
<dbReference type="OrthoDB" id="5573735at2759"/>
<dbReference type="Proteomes" id="UP000606786">
    <property type="component" value="Unassembled WGS sequence"/>
</dbReference>
<accession>A0A811VDF3</accession>
<proteinExistence type="predicted"/>
<reference evidence="2" key="1">
    <citation type="submission" date="2020-11" db="EMBL/GenBank/DDBJ databases">
        <authorList>
            <person name="Whitehead M."/>
        </authorList>
    </citation>
    <scope>NUCLEOTIDE SEQUENCE</scope>
    <source>
        <strain evidence="2">EGII</strain>
    </source>
</reference>
<comment type="caution">
    <text evidence="2">The sequence shown here is derived from an EMBL/GenBank/DDBJ whole genome shotgun (WGS) entry which is preliminary data.</text>
</comment>
<dbReference type="EMBL" id="CAJHJT010000056">
    <property type="protein sequence ID" value="CAD7013277.1"/>
    <property type="molecule type" value="Genomic_DNA"/>
</dbReference>
<keyword evidence="3" id="KW-1185">Reference proteome</keyword>
<keyword evidence="1" id="KW-0732">Signal</keyword>
<evidence type="ECO:0000313" key="2">
    <source>
        <dbReference type="EMBL" id="CAD7013277.1"/>
    </source>
</evidence>
<sequence>MAFFKYSHTFVLSLAILTFFRLTYAYNLSPKPNIIVKDPQFSTGLPKVESSYFGFTINLRPLG</sequence>
<gene>
    <name evidence="2" type="ORF">CCAP1982_LOCUS21348</name>
</gene>
<organism evidence="2 3">
    <name type="scientific">Ceratitis capitata</name>
    <name type="common">Mediterranean fruit fly</name>
    <name type="synonym">Tephritis capitata</name>
    <dbReference type="NCBI Taxonomy" id="7213"/>
    <lineage>
        <taxon>Eukaryota</taxon>
        <taxon>Metazoa</taxon>
        <taxon>Ecdysozoa</taxon>
        <taxon>Arthropoda</taxon>
        <taxon>Hexapoda</taxon>
        <taxon>Insecta</taxon>
        <taxon>Pterygota</taxon>
        <taxon>Neoptera</taxon>
        <taxon>Endopterygota</taxon>
        <taxon>Diptera</taxon>
        <taxon>Brachycera</taxon>
        <taxon>Muscomorpha</taxon>
        <taxon>Tephritoidea</taxon>
        <taxon>Tephritidae</taxon>
        <taxon>Ceratitis</taxon>
        <taxon>Ceratitis</taxon>
    </lineage>
</organism>
<name>A0A811VDF3_CERCA</name>
<evidence type="ECO:0000313" key="3">
    <source>
        <dbReference type="Proteomes" id="UP000606786"/>
    </source>
</evidence>